<dbReference type="PANTHER" id="PTHR45033">
    <property type="match status" value="1"/>
</dbReference>
<dbReference type="InterPro" id="IPR013149">
    <property type="entry name" value="ADH-like_C"/>
</dbReference>
<dbReference type="SUPFAM" id="SSF50129">
    <property type="entry name" value="GroES-like"/>
    <property type="match status" value="1"/>
</dbReference>
<dbReference type="InterPro" id="IPR011032">
    <property type="entry name" value="GroES-like_sf"/>
</dbReference>
<dbReference type="Gene3D" id="3.40.50.720">
    <property type="entry name" value="NAD(P)-binding Rossmann-like Domain"/>
    <property type="match status" value="1"/>
</dbReference>
<evidence type="ECO:0000313" key="2">
    <source>
        <dbReference type="EMBL" id="KZP07973.1"/>
    </source>
</evidence>
<accession>A0A165WWG1</accession>
<evidence type="ECO:0000259" key="1">
    <source>
        <dbReference type="SMART" id="SM00829"/>
    </source>
</evidence>
<dbReference type="GO" id="GO:0016491">
    <property type="term" value="F:oxidoreductase activity"/>
    <property type="evidence" value="ECO:0007669"/>
    <property type="project" value="InterPro"/>
</dbReference>
<feature type="domain" description="Enoyl reductase (ER)" evidence="1">
    <location>
        <begin position="21"/>
        <end position="352"/>
    </location>
</feature>
<dbReference type="InterPro" id="IPR020843">
    <property type="entry name" value="ER"/>
</dbReference>
<proteinExistence type="predicted"/>
<dbReference type="InterPro" id="IPR036291">
    <property type="entry name" value="NAD(P)-bd_dom_sf"/>
</dbReference>
<dbReference type="Gene3D" id="3.90.180.10">
    <property type="entry name" value="Medium-chain alcohol dehydrogenases, catalytic domain"/>
    <property type="match status" value="1"/>
</dbReference>
<evidence type="ECO:0000313" key="3">
    <source>
        <dbReference type="Proteomes" id="UP000076532"/>
    </source>
</evidence>
<sequence length="361" mass="38080">MSLPTSTNAIVLHKDASGNKEVFHDAVVASIPVPALQSGQVLVKLSALAFNRRDLWLRMGMYPGLAFDKVMGSDGVGQVIAAADPKDELLHKRVFFLPMKGWEDDPDAPEAGDAFAVVGGVKFAEYGTFAEYVVVDRNQVLLAPEFIDDLHLAAWPLGGLTAWRATMVNGRGSSSQTVLVTGAGGGVAIVAIQLCIAQGANVYVTTGSADKIKKAVDLGAKGGVNYKDADWPAQLADLLKKDGIKKLDVVIDSAGGEQLMAQVGKVLKAGGIVVCYGMTAGKQINVTMREVMRNQRLVGSTMGSKADLKNATAFLEKHRIIPAVSHVLYGLDGALEAFEIMKQGEGFGKVVVDISGGKASL</sequence>
<dbReference type="OrthoDB" id="1706066at2759"/>
<protein>
    <submittedName>
        <fullName evidence="2">NAD(P)-binding protein</fullName>
    </submittedName>
</protein>
<dbReference type="EMBL" id="KV417734">
    <property type="protein sequence ID" value="KZP07973.1"/>
    <property type="molecule type" value="Genomic_DNA"/>
</dbReference>
<keyword evidence="3" id="KW-1185">Reference proteome</keyword>
<dbReference type="AlphaFoldDB" id="A0A165WWG1"/>
<dbReference type="SUPFAM" id="SSF51735">
    <property type="entry name" value="NAD(P)-binding Rossmann-fold domains"/>
    <property type="match status" value="1"/>
</dbReference>
<dbReference type="Pfam" id="PF00107">
    <property type="entry name" value="ADH_zinc_N"/>
    <property type="match status" value="1"/>
</dbReference>
<dbReference type="PANTHER" id="PTHR45033:SF3">
    <property type="entry name" value="DEHYDROGENASE, PUTATIVE (AFU_ORTHOLOGUE AFUA_2G13270)-RELATED"/>
    <property type="match status" value="1"/>
</dbReference>
<dbReference type="Pfam" id="PF08240">
    <property type="entry name" value="ADH_N"/>
    <property type="match status" value="1"/>
</dbReference>
<dbReference type="InterPro" id="IPR013154">
    <property type="entry name" value="ADH-like_N"/>
</dbReference>
<reference evidence="2 3" key="1">
    <citation type="journal article" date="2016" name="Mol. Biol. Evol.">
        <title>Comparative Genomics of Early-Diverging Mushroom-Forming Fungi Provides Insights into the Origins of Lignocellulose Decay Capabilities.</title>
        <authorList>
            <person name="Nagy L.G."/>
            <person name="Riley R."/>
            <person name="Tritt A."/>
            <person name="Adam C."/>
            <person name="Daum C."/>
            <person name="Floudas D."/>
            <person name="Sun H."/>
            <person name="Yadav J.S."/>
            <person name="Pangilinan J."/>
            <person name="Larsson K.H."/>
            <person name="Matsuura K."/>
            <person name="Barry K."/>
            <person name="Labutti K."/>
            <person name="Kuo R."/>
            <person name="Ohm R.A."/>
            <person name="Bhattacharya S.S."/>
            <person name="Shirouzu T."/>
            <person name="Yoshinaga Y."/>
            <person name="Martin F.M."/>
            <person name="Grigoriev I.V."/>
            <person name="Hibbett D.S."/>
        </authorList>
    </citation>
    <scope>NUCLEOTIDE SEQUENCE [LARGE SCALE GENOMIC DNA]</scope>
    <source>
        <strain evidence="2 3">CBS 109695</strain>
    </source>
</reference>
<dbReference type="STRING" id="436010.A0A165WWG1"/>
<dbReference type="InterPro" id="IPR052711">
    <property type="entry name" value="Zinc_ADH-like"/>
</dbReference>
<name>A0A165WWG1_9AGAM</name>
<organism evidence="2 3">
    <name type="scientific">Athelia psychrophila</name>
    <dbReference type="NCBI Taxonomy" id="1759441"/>
    <lineage>
        <taxon>Eukaryota</taxon>
        <taxon>Fungi</taxon>
        <taxon>Dikarya</taxon>
        <taxon>Basidiomycota</taxon>
        <taxon>Agaricomycotina</taxon>
        <taxon>Agaricomycetes</taxon>
        <taxon>Agaricomycetidae</taxon>
        <taxon>Atheliales</taxon>
        <taxon>Atheliaceae</taxon>
        <taxon>Athelia</taxon>
    </lineage>
</organism>
<gene>
    <name evidence="2" type="ORF">FIBSPDRAFT_922740</name>
</gene>
<dbReference type="Proteomes" id="UP000076532">
    <property type="component" value="Unassembled WGS sequence"/>
</dbReference>
<dbReference type="SMART" id="SM00829">
    <property type="entry name" value="PKS_ER"/>
    <property type="match status" value="1"/>
</dbReference>